<dbReference type="OrthoDB" id="5798273at2759"/>
<gene>
    <name evidence="1" type="ORF">Cfor_03539</name>
</gene>
<reference evidence="2" key="1">
    <citation type="submission" date="2020-01" db="EMBL/GenBank/DDBJ databases">
        <title>Draft genome sequence of the Termite Coptotermes fromosanus.</title>
        <authorList>
            <person name="Itakura S."/>
            <person name="Yosikawa Y."/>
            <person name="Umezawa K."/>
        </authorList>
    </citation>
    <scope>NUCLEOTIDE SEQUENCE [LARGE SCALE GENOMIC DNA]</scope>
</reference>
<sequence length="416" mass="47897">MVGGSKQRFPYTCNYKIKRNHSQIRQSGYVIEDTPVLLMHSTVEVINRWRLQRKRDWSSSEVGYGFKSRASPEDMDRQQPLSDHAKAIDAVYFNAASRDGYHLIVGTAHRPHGVVNGFMFLRVPDVGVLMTPKLPDTMTFRTEDDGEFYGAEGIKLKPLEPMKSWDMKYDGKMKLHGDPEKMFDVALHIKFTSSLPYFDFDTDMDELPVARGMALEPWSREYFNAVKDFHQTHYKQDGFLEGQIVIDGNKYEVHLDGSRDHSYAHKREWTNFHRYALHFITLENGERMNIGIVCVPMVFSRMELGYVYKADGTVLPIQWCDLKLEHHGENGNPPFDYSFFFQAGGEKYHVQVNATESAELFIGWDWEARVVEHFAHFTVNGVAGWGAVEWEYRHLGGRPSAVSANDPPFTHHICKG</sequence>
<dbReference type="PANTHER" id="PTHR34717">
    <property type="entry name" value="EG:BACR7A4.20 PROTEIN"/>
    <property type="match status" value="1"/>
</dbReference>
<accession>A0A6L2PLL7</accession>
<dbReference type="InParanoid" id="A0A6L2PLL7"/>
<organism evidence="1 2">
    <name type="scientific">Coptotermes formosanus</name>
    <name type="common">Formosan subterranean termite</name>
    <dbReference type="NCBI Taxonomy" id="36987"/>
    <lineage>
        <taxon>Eukaryota</taxon>
        <taxon>Metazoa</taxon>
        <taxon>Ecdysozoa</taxon>
        <taxon>Arthropoda</taxon>
        <taxon>Hexapoda</taxon>
        <taxon>Insecta</taxon>
        <taxon>Pterygota</taxon>
        <taxon>Neoptera</taxon>
        <taxon>Polyneoptera</taxon>
        <taxon>Dictyoptera</taxon>
        <taxon>Blattodea</taxon>
        <taxon>Blattoidea</taxon>
        <taxon>Termitoidae</taxon>
        <taxon>Rhinotermitidae</taxon>
        <taxon>Coptotermes</taxon>
    </lineage>
</organism>
<keyword evidence="2" id="KW-1185">Reference proteome</keyword>
<name>A0A6L2PLL7_COPFO</name>
<dbReference type="AlphaFoldDB" id="A0A6L2PLL7"/>
<comment type="caution">
    <text evidence="1">The sequence shown here is derived from an EMBL/GenBank/DDBJ whole genome shotgun (WGS) entry which is preliminary data.</text>
</comment>
<dbReference type="EMBL" id="BLKM01000431">
    <property type="protein sequence ID" value="GFG33471.1"/>
    <property type="molecule type" value="Genomic_DNA"/>
</dbReference>
<protein>
    <submittedName>
        <fullName evidence="1">Uncharacterized protein</fullName>
    </submittedName>
</protein>
<evidence type="ECO:0000313" key="2">
    <source>
        <dbReference type="Proteomes" id="UP000502823"/>
    </source>
</evidence>
<dbReference type="PANTHER" id="PTHR34717:SF1">
    <property type="entry name" value="EG:BACR7A4.20 PROTEIN"/>
    <property type="match status" value="1"/>
</dbReference>
<proteinExistence type="predicted"/>
<dbReference type="Proteomes" id="UP000502823">
    <property type="component" value="Unassembled WGS sequence"/>
</dbReference>
<evidence type="ECO:0000313" key="1">
    <source>
        <dbReference type="EMBL" id="GFG33471.1"/>
    </source>
</evidence>